<evidence type="ECO:0000313" key="1">
    <source>
        <dbReference type="EMBL" id="CAI2172315.1"/>
    </source>
</evidence>
<dbReference type="EMBL" id="CAMKVN010000923">
    <property type="protein sequence ID" value="CAI2172315.1"/>
    <property type="molecule type" value="Genomic_DNA"/>
</dbReference>
<proteinExistence type="predicted"/>
<keyword evidence="2" id="KW-1185">Reference proteome</keyword>
<dbReference type="AlphaFoldDB" id="A0A9W4SMF1"/>
<reference evidence="1" key="1">
    <citation type="submission" date="2022-08" db="EMBL/GenBank/DDBJ databases">
        <authorList>
            <person name="Kallberg Y."/>
            <person name="Tangrot J."/>
            <person name="Rosling A."/>
        </authorList>
    </citation>
    <scope>NUCLEOTIDE SEQUENCE</scope>
    <source>
        <strain evidence="1">Wild A</strain>
    </source>
</reference>
<protein>
    <submittedName>
        <fullName evidence="1">12575_t:CDS:1</fullName>
    </submittedName>
</protein>
<comment type="caution">
    <text evidence="1">The sequence shown here is derived from an EMBL/GenBank/DDBJ whole genome shotgun (WGS) entry which is preliminary data.</text>
</comment>
<gene>
    <name evidence="1" type="ORF">FWILDA_LOCUS5518</name>
</gene>
<evidence type="ECO:0000313" key="2">
    <source>
        <dbReference type="Proteomes" id="UP001153678"/>
    </source>
</evidence>
<dbReference type="OrthoDB" id="10331337at2759"/>
<dbReference type="Proteomes" id="UP001153678">
    <property type="component" value="Unassembled WGS sequence"/>
</dbReference>
<name>A0A9W4SMF1_9GLOM</name>
<sequence>MNLDQLNQVQELTRYHLNSGFPFSVTPRNFIPEKKIKKVEKKPNAFRVYSHIFTKTMQMHDISLPQHPQQKHILRSVINSAWRNESVYTKQICQNISDEAYKELKYNPSFLI</sequence>
<organism evidence="1 2">
    <name type="scientific">Funneliformis geosporum</name>
    <dbReference type="NCBI Taxonomy" id="1117311"/>
    <lineage>
        <taxon>Eukaryota</taxon>
        <taxon>Fungi</taxon>
        <taxon>Fungi incertae sedis</taxon>
        <taxon>Mucoromycota</taxon>
        <taxon>Glomeromycotina</taxon>
        <taxon>Glomeromycetes</taxon>
        <taxon>Glomerales</taxon>
        <taxon>Glomeraceae</taxon>
        <taxon>Funneliformis</taxon>
    </lineage>
</organism>
<accession>A0A9W4SMF1</accession>